<dbReference type="Gramene" id="TVU51378">
    <property type="protein sequence ID" value="TVU51378"/>
    <property type="gene ID" value="EJB05_02803"/>
</dbReference>
<gene>
    <name evidence="2" type="ORF">EJB05_02803</name>
</gene>
<dbReference type="PANTHER" id="PTHR31264">
    <property type="entry name" value="OS07G0554500 PROTEIN-RELATED"/>
    <property type="match status" value="1"/>
</dbReference>
<reference evidence="2 3" key="1">
    <citation type="journal article" date="2019" name="Sci. Rep.">
        <title>A high-quality genome of Eragrostis curvula grass provides insights into Poaceae evolution and supports new strategies to enhance forage quality.</title>
        <authorList>
            <person name="Carballo J."/>
            <person name="Santos B.A.C.M."/>
            <person name="Zappacosta D."/>
            <person name="Garbus I."/>
            <person name="Selva J.P."/>
            <person name="Gallo C.A."/>
            <person name="Diaz A."/>
            <person name="Albertini E."/>
            <person name="Caccamo M."/>
            <person name="Echenique V."/>
        </authorList>
    </citation>
    <scope>NUCLEOTIDE SEQUENCE [LARGE SCALE GENOMIC DNA]</scope>
    <source>
        <strain evidence="3">cv. Victoria</strain>
        <tissue evidence="2">Leaf</tissue>
    </source>
</reference>
<dbReference type="AlphaFoldDB" id="A0A5J9WTC7"/>
<dbReference type="OrthoDB" id="679977at2759"/>
<sequence>MEPILPAHEARAPPTLPDHLLEEILVRIRDPADLARATAACKAFHRLINHPTFLRRYRSLHPPLLLGFVEKYDFLPVKAPHPNAAAARPIAGAAVFYFCDFLPPAESFGWQHCDARDGRFLVESREPERGLVLPELAVCDPVTRECTLLPPIPGDLVTSTLGQVQQYNIHSFDAFFDPSGGYEAEDGQFRVMCWTCSEEMAALFVYSSVCGCWAHGPSVSNALGLNVPDIGWWPSYAYGCLYWNAGVSSNKLLKLDIDRMEFSIVNLPGDHGGLLESEQLEVHYSLRYLVEVKDKIKFTNIAEEMVQYLNKQMDTFQLSKKTTNSYSD</sequence>
<dbReference type="SUPFAM" id="SSF81383">
    <property type="entry name" value="F-box domain"/>
    <property type="match status" value="1"/>
</dbReference>
<organism evidence="2 3">
    <name type="scientific">Eragrostis curvula</name>
    <name type="common">weeping love grass</name>
    <dbReference type="NCBI Taxonomy" id="38414"/>
    <lineage>
        <taxon>Eukaryota</taxon>
        <taxon>Viridiplantae</taxon>
        <taxon>Streptophyta</taxon>
        <taxon>Embryophyta</taxon>
        <taxon>Tracheophyta</taxon>
        <taxon>Spermatophyta</taxon>
        <taxon>Magnoliopsida</taxon>
        <taxon>Liliopsida</taxon>
        <taxon>Poales</taxon>
        <taxon>Poaceae</taxon>
        <taxon>PACMAD clade</taxon>
        <taxon>Chloridoideae</taxon>
        <taxon>Eragrostideae</taxon>
        <taxon>Eragrostidinae</taxon>
        <taxon>Eragrostis</taxon>
    </lineage>
</organism>
<dbReference type="Pfam" id="PF12937">
    <property type="entry name" value="F-box-like"/>
    <property type="match status" value="1"/>
</dbReference>
<comment type="caution">
    <text evidence="2">The sequence shown here is derived from an EMBL/GenBank/DDBJ whole genome shotgun (WGS) entry which is preliminary data.</text>
</comment>
<name>A0A5J9WTC7_9POAL</name>
<dbReference type="InterPro" id="IPR036047">
    <property type="entry name" value="F-box-like_dom_sf"/>
</dbReference>
<evidence type="ECO:0000313" key="3">
    <source>
        <dbReference type="Proteomes" id="UP000324897"/>
    </source>
</evidence>
<protein>
    <recommendedName>
        <fullName evidence="1">F-box domain-containing protein</fullName>
    </recommendedName>
</protein>
<proteinExistence type="predicted"/>
<feature type="non-terminal residue" evidence="2">
    <location>
        <position position="1"/>
    </location>
</feature>
<dbReference type="EMBL" id="RWGY01000002">
    <property type="protein sequence ID" value="TVU51378.1"/>
    <property type="molecule type" value="Genomic_DNA"/>
</dbReference>
<keyword evidence="3" id="KW-1185">Reference proteome</keyword>
<accession>A0A5J9WTC7</accession>
<dbReference type="Proteomes" id="UP000324897">
    <property type="component" value="Chromosome 6"/>
</dbReference>
<dbReference type="InterPro" id="IPR001810">
    <property type="entry name" value="F-box_dom"/>
</dbReference>
<feature type="domain" description="F-box" evidence="1">
    <location>
        <begin position="15"/>
        <end position="56"/>
    </location>
</feature>
<evidence type="ECO:0000259" key="1">
    <source>
        <dbReference type="Pfam" id="PF12937"/>
    </source>
</evidence>
<evidence type="ECO:0000313" key="2">
    <source>
        <dbReference type="EMBL" id="TVU51378.1"/>
    </source>
</evidence>
<dbReference type="PANTHER" id="PTHR31264:SF3">
    <property type="entry name" value="OS07G0554100 PROTEIN"/>
    <property type="match status" value="1"/>
</dbReference>